<dbReference type="InterPro" id="IPR058240">
    <property type="entry name" value="rSAM_sf"/>
</dbReference>
<dbReference type="SUPFAM" id="SSF102114">
    <property type="entry name" value="Radical SAM enzymes"/>
    <property type="match status" value="1"/>
</dbReference>
<feature type="domain" description="Radical SAM core" evidence="7">
    <location>
        <begin position="70"/>
        <end position="288"/>
    </location>
</feature>
<name>A0A9R1C8Q6_9BACT</name>
<dbReference type="NCBIfam" id="TIGR04337">
    <property type="entry name" value="AmmeMemoSam_rS"/>
    <property type="match status" value="1"/>
</dbReference>
<organism evidence="8 9">
    <name type="scientific">Prevotella lacticifex</name>
    <dbReference type="NCBI Taxonomy" id="2854755"/>
    <lineage>
        <taxon>Bacteria</taxon>
        <taxon>Pseudomonadati</taxon>
        <taxon>Bacteroidota</taxon>
        <taxon>Bacteroidia</taxon>
        <taxon>Bacteroidales</taxon>
        <taxon>Prevotellaceae</taxon>
        <taxon>Prevotella</taxon>
    </lineage>
</organism>
<dbReference type="AlphaFoldDB" id="A0A9R1C8Q6"/>
<dbReference type="GO" id="GO:0046872">
    <property type="term" value="F:metal ion binding"/>
    <property type="evidence" value="ECO:0007669"/>
    <property type="project" value="UniProtKB-KW"/>
</dbReference>
<accession>A0A9R1C8Q6</accession>
<dbReference type="InterPro" id="IPR007197">
    <property type="entry name" value="rSAM"/>
</dbReference>
<dbReference type="SFLD" id="SFLDG01101">
    <property type="entry name" value="Uncharacterised_Radical_SAM_Su"/>
    <property type="match status" value="1"/>
</dbReference>
<keyword evidence="3 6" id="KW-0479">Metal-binding</keyword>
<dbReference type="GO" id="GO:0051539">
    <property type="term" value="F:4 iron, 4 sulfur cluster binding"/>
    <property type="evidence" value="ECO:0007669"/>
    <property type="project" value="UniProtKB-KW"/>
</dbReference>
<evidence type="ECO:0000259" key="7">
    <source>
        <dbReference type="PROSITE" id="PS51918"/>
    </source>
</evidence>
<dbReference type="PIRSF" id="PIRSF004869">
    <property type="entry name" value="PflX_prd"/>
    <property type="match status" value="1"/>
</dbReference>
<dbReference type="CDD" id="cd01335">
    <property type="entry name" value="Radical_SAM"/>
    <property type="match status" value="1"/>
</dbReference>
<feature type="binding site" evidence="6">
    <location>
        <position position="85"/>
    </location>
    <ligand>
        <name>[4Fe-4S] cluster</name>
        <dbReference type="ChEBI" id="CHEBI:49883"/>
        <note>4Fe-4S-S-AdoMet</note>
    </ligand>
</feature>
<protein>
    <submittedName>
        <fullName evidence="8">AmmeMemoRadiSam system radical SAM enzyme</fullName>
    </submittedName>
</protein>
<dbReference type="EMBL" id="BPUB01000001">
    <property type="protein sequence ID" value="GJG58123.1"/>
    <property type="molecule type" value="Genomic_DNA"/>
</dbReference>
<evidence type="ECO:0000256" key="1">
    <source>
        <dbReference type="ARBA" id="ARBA00022485"/>
    </source>
</evidence>
<proteinExistence type="predicted"/>
<dbReference type="InterPro" id="IPR034457">
    <property type="entry name" value="Organic_radical-activating"/>
</dbReference>
<dbReference type="PROSITE" id="PS51918">
    <property type="entry name" value="RADICAL_SAM"/>
    <property type="match status" value="1"/>
</dbReference>
<comment type="caution">
    <text evidence="8">The sequence shown here is derived from an EMBL/GenBank/DDBJ whole genome shotgun (WGS) entry which is preliminary data.</text>
</comment>
<keyword evidence="9" id="KW-1185">Reference proteome</keyword>
<comment type="cofactor">
    <cofactor evidence="6">
        <name>[4Fe-4S] cluster</name>
        <dbReference type="ChEBI" id="CHEBI:49883"/>
    </cofactor>
    <text evidence="6">Binds 1 [4Fe-4S] cluster. The cluster is coordinated with 3 cysteines and an exchangeable S-adenosyl-L-methionine.</text>
</comment>
<dbReference type="Pfam" id="PF04055">
    <property type="entry name" value="Radical_SAM"/>
    <property type="match status" value="1"/>
</dbReference>
<feature type="binding site" evidence="6">
    <location>
        <position position="89"/>
    </location>
    <ligand>
        <name>[4Fe-4S] cluster</name>
        <dbReference type="ChEBI" id="CHEBI:49883"/>
        <note>4Fe-4S-S-AdoMet</note>
    </ligand>
</feature>
<dbReference type="PANTHER" id="PTHR30352">
    <property type="entry name" value="PYRUVATE FORMATE-LYASE-ACTIVATING ENZYME"/>
    <property type="match status" value="1"/>
</dbReference>
<evidence type="ECO:0000313" key="9">
    <source>
        <dbReference type="Proteomes" id="UP000825483"/>
    </source>
</evidence>
<dbReference type="Proteomes" id="UP000825483">
    <property type="component" value="Unassembled WGS sequence"/>
</dbReference>
<keyword evidence="2 6" id="KW-0949">S-adenosyl-L-methionine</keyword>
<evidence type="ECO:0000256" key="5">
    <source>
        <dbReference type="ARBA" id="ARBA00023014"/>
    </source>
</evidence>
<dbReference type="InterPro" id="IPR027596">
    <property type="entry name" value="AmmeMemoSam_rS"/>
</dbReference>
<evidence type="ECO:0000256" key="2">
    <source>
        <dbReference type="ARBA" id="ARBA00022691"/>
    </source>
</evidence>
<evidence type="ECO:0000256" key="6">
    <source>
        <dbReference type="PIRSR" id="PIRSR004869-50"/>
    </source>
</evidence>
<dbReference type="SFLD" id="SFLDS00029">
    <property type="entry name" value="Radical_SAM"/>
    <property type="match status" value="1"/>
</dbReference>
<gene>
    <name evidence="8" type="ORF">PRLR5076_09740</name>
</gene>
<keyword evidence="5 6" id="KW-0411">Iron-sulfur</keyword>
<sequence length="291" mass="32618">MNEDMKECMFYDIDGDSVRCRLCPHGCRIGEGQSGLCRSRKNIGGKLYSLVYGHPCAIADDPIEKKPLAEWHPGTRCLSIACTGCNLRCPNCQNSMISQASHGEQGCYDCSPDDIVALAKDHRLPTIAYTYTEPLTWFEYLYATATKAHEAGINNVLVSAGFVDEEPLRMLAPFLDAANIDLKSFSDDTYRHFNHARLAPVLRTLLILKEMGVHLEITMLLIPGINTDAGMQQKMFRWMKENGLADCPLHITRFFPAYKMMDACPTPLDEMRKAEMMAKAEGIKHVYLGNV</sequence>
<evidence type="ECO:0000256" key="3">
    <source>
        <dbReference type="ARBA" id="ARBA00022723"/>
    </source>
</evidence>
<dbReference type="PANTHER" id="PTHR30352:SF5">
    <property type="entry name" value="PYRUVATE FORMATE-LYASE 1-ACTIVATING ENZYME"/>
    <property type="match status" value="1"/>
</dbReference>
<dbReference type="Gene3D" id="3.20.20.70">
    <property type="entry name" value="Aldolase class I"/>
    <property type="match status" value="1"/>
</dbReference>
<evidence type="ECO:0000313" key="8">
    <source>
        <dbReference type="EMBL" id="GJG58123.1"/>
    </source>
</evidence>
<feature type="binding site" evidence="6">
    <location>
        <position position="92"/>
    </location>
    <ligand>
        <name>[4Fe-4S] cluster</name>
        <dbReference type="ChEBI" id="CHEBI:49883"/>
        <note>4Fe-4S-S-AdoMet</note>
    </ligand>
</feature>
<dbReference type="GO" id="GO:0003824">
    <property type="term" value="F:catalytic activity"/>
    <property type="evidence" value="ECO:0007669"/>
    <property type="project" value="InterPro"/>
</dbReference>
<keyword evidence="1" id="KW-0004">4Fe-4S</keyword>
<dbReference type="InterPro" id="IPR013785">
    <property type="entry name" value="Aldolase_TIM"/>
</dbReference>
<dbReference type="InterPro" id="IPR016431">
    <property type="entry name" value="Pyrv-formate_lyase-activ_prd"/>
</dbReference>
<evidence type="ECO:0000256" key="4">
    <source>
        <dbReference type="ARBA" id="ARBA00023004"/>
    </source>
</evidence>
<keyword evidence="4 6" id="KW-0408">Iron</keyword>
<reference evidence="8" key="1">
    <citation type="journal article" date="2022" name="Int. J. Syst. Evol. Microbiol.">
        <title>Prevotella lacticifex sp. nov., isolated from the rumen of cows.</title>
        <authorList>
            <person name="Shinkai T."/>
            <person name="Ikeyama N."/>
            <person name="Kumagai M."/>
            <person name="Ohmori H."/>
            <person name="Sakamoto M."/>
            <person name="Ohkuma M."/>
            <person name="Mitsumori M."/>
        </authorList>
    </citation>
    <scope>NUCLEOTIDE SEQUENCE</scope>
    <source>
        <strain evidence="8">R5076</strain>
    </source>
</reference>